<evidence type="ECO:0000256" key="1">
    <source>
        <dbReference type="ARBA" id="ARBA00023125"/>
    </source>
</evidence>
<dbReference type="Proteomes" id="UP000012313">
    <property type="component" value="Unassembled WGS sequence"/>
</dbReference>
<dbReference type="STRING" id="1218598.LEP1GSC060_1294"/>
<dbReference type="InterPro" id="IPR001867">
    <property type="entry name" value="OmpR/PhoB-type_DNA-bd"/>
</dbReference>
<evidence type="ECO:0000313" key="6">
    <source>
        <dbReference type="EMBL" id="EMY79601.1"/>
    </source>
</evidence>
<dbReference type="GO" id="GO:0000976">
    <property type="term" value="F:transcription cis-regulatory region binding"/>
    <property type="evidence" value="ECO:0007669"/>
    <property type="project" value="TreeGrafter"/>
</dbReference>
<dbReference type="InterPro" id="IPR001789">
    <property type="entry name" value="Sig_transdc_resp-reg_receiver"/>
</dbReference>
<dbReference type="Pfam" id="PF00486">
    <property type="entry name" value="Trans_reg_C"/>
    <property type="match status" value="1"/>
</dbReference>
<feature type="modified residue" description="4-aspartylphosphate" evidence="2">
    <location>
        <position position="84"/>
    </location>
</feature>
<dbReference type="CDD" id="cd00383">
    <property type="entry name" value="trans_reg_C"/>
    <property type="match status" value="1"/>
</dbReference>
<feature type="DNA-binding region" description="OmpR/PhoB-type" evidence="3">
    <location>
        <begin position="154"/>
        <end position="253"/>
    </location>
</feature>
<dbReference type="SMART" id="SM00448">
    <property type="entry name" value="REC"/>
    <property type="match status" value="1"/>
</dbReference>
<evidence type="ECO:0000256" key="2">
    <source>
        <dbReference type="PROSITE-ProRule" id="PRU00169"/>
    </source>
</evidence>
<evidence type="ECO:0000259" key="4">
    <source>
        <dbReference type="PROSITE" id="PS50110"/>
    </source>
</evidence>
<dbReference type="InterPro" id="IPR016032">
    <property type="entry name" value="Sig_transdc_resp-reg_C-effctor"/>
</dbReference>
<keyword evidence="7" id="KW-1185">Reference proteome</keyword>
<keyword evidence="1 3" id="KW-0238">DNA-binding</keyword>
<comment type="caution">
    <text evidence="6">The sequence shown here is derived from an EMBL/GenBank/DDBJ whole genome shotgun (WGS) entry which is preliminary data.</text>
</comment>
<evidence type="ECO:0000259" key="5">
    <source>
        <dbReference type="PROSITE" id="PS51755"/>
    </source>
</evidence>
<dbReference type="GO" id="GO:0005829">
    <property type="term" value="C:cytosol"/>
    <property type="evidence" value="ECO:0007669"/>
    <property type="project" value="TreeGrafter"/>
</dbReference>
<gene>
    <name evidence="6" type="ORF">LEP1GSC060_1294</name>
</gene>
<feature type="domain" description="OmpR/PhoB-type" evidence="5">
    <location>
        <begin position="154"/>
        <end position="253"/>
    </location>
</feature>
<dbReference type="Gene3D" id="6.10.250.690">
    <property type="match status" value="1"/>
</dbReference>
<dbReference type="InterPro" id="IPR036388">
    <property type="entry name" value="WH-like_DNA-bd_sf"/>
</dbReference>
<dbReference type="GO" id="GO:0006355">
    <property type="term" value="P:regulation of DNA-templated transcription"/>
    <property type="evidence" value="ECO:0007669"/>
    <property type="project" value="InterPro"/>
</dbReference>
<feature type="domain" description="Response regulatory" evidence="4">
    <location>
        <begin position="36"/>
        <end position="148"/>
    </location>
</feature>
<dbReference type="SUPFAM" id="SSF46894">
    <property type="entry name" value="C-terminal effector domain of the bipartite response regulators"/>
    <property type="match status" value="1"/>
</dbReference>
<dbReference type="InterPro" id="IPR011006">
    <property type="entry name" value="CheY-like_superfamily"/>
</dbReference>
<dbReference type="FunFam" id="3.40.50.2300:FF:000256">
    <property type="entry name" value="Response regulator receiver domain protein"/>
    <property type="match status" value="1"/>
</dbReference>
<dbReference type="PANTHER" id="PTHR48111:SF6">
    <property type="entry name" value="TRANSCRIPTIONAL REGULATORY PROTEIN CREB"/>
    <property type="match status" value="1"/>
</dbReference>
<dbReference type="PROSITE" id="PS51755">
    <property type="entry name" value="OMPR_PHOB"/>
    <property type="match status" value="1"/>
</dbReference>
<dbReference type="InterPro" id="IPR039420">
    <property type="entry name" value="WalR-like"/>
</dbReference>
<dbReference type="AlphaFoldDB" id="N1WH61"/>
<evidence type="ECO:0000256" key="3">
    <source>
        <dbReference type="PROSITE-ProRule" id="PRU01091"/>
    </source>
</evidence>
<dbReference type="EMBL" id="AOHC02000010">
    <property type="protein sequence ID" value="EMY79601.1"/>
    <property type="molecule type" value="Genomic_DNA"/>
</dbReference>
<proteinExistence type="predicted"/>
<reference evidence="6" key="1">
    <citation type="submission" date="2013-03" db="EMBL/GenBank/DDBJ databases">
        <authorList>
            <person name="Harkins D.M."/>
            <person name="Durkin A.S."/>
            <person name="Brinkac L.M."/>
            <person name="Haft D.H."/>
            <person name="Selengut J.D."/>
            <person name="Sanka R."/>
            <person name="DePew J."/>
            <person name="Purushe J."/>
            <person name="Hartskeerl R.A."/>
            <person name="Ahmed A."/>
            <person name="van der Linden H."/>
            <person name="Goris M.G.A."/>
            <person name="Vinetz J.M."/>
            <person name="Sutton G.G."/>
            <person name="Nierman W.C."/>
            <person name="Fouts D.E."/>
        </authorList>
    </citation>
    <scope>NUCLEOTIDE SEQUENCE [LARGE SCALE GENOMIC DNA]</scope>
    <source>
        <strain evidence="6">ICFT</strain>
    </source>
</reference>
<dbReference type="Gene3D" id="1.10.10.10">
    <property type="entry name" value="Winged helix-like DNA-binding domain superfamily/Winged helix DNA-binding domain"/>
    <property type="match status" value="1"/>
</dbReference>
<dbReference type="Pfam" id="PF00072">
    <property type="entry name" value="Response_reg"/>
    <property type="match status" value="1"/>
</dbReference>
<dbReference type="Gene3D" id="3.40.50.2300">
    <property type="match status" value="1"/>
</dbReference>
<name>N1WH61_9LEPT</name>
<accession>N1WH61</accession>
<sequence>MWEARKKILKTQSAEKFPFPKKKIDFSTLVMYAVRTILLTEDEPGIQETIRIVLESEGFRMLSAMTGMECLSLLKESPDLLVLDVGLPDVSGFEILKELRKKHSIPVILLTAREFELDRVLGLELGADDYMVKPFSPRELVARIRAVLRRYDGNSEEKRIEFFTDEDRKVIYYYGKSLPLTPYEYKTLLLFLKRPGKIFTREEIMDMVWTEPEESFDRAVDTVIKNIRTRLKEVRSDVDPIETRRGLGYGWKVTL</sequence>
<evidence type="ECO:0000313" key="7">
    <source>
        <dbReference type="Proteomes" id="UP000012313"/>
    </source>
</evidence>
<keyword evidence="2" id="KW-0597">Phosphoprotein</keyword>
<dbReference type="SUPFAM" id="SSF52172">
    <property type="entry name" value="CheY-like"/>
    <property type="match status" value="1"/>
</dbReference>
<dbReference type="GO" id="GO:0000156">
    <property type="term" value="F:phosphorelay response regulator activity"/>
    <property type="evidence" value="ECO:0007669"/>
    <property type="project" value="TreeGrafter"/>
</dbReference>
<organism evidence="6 7">
    <name type="scientific">Leptospira weilii serovar Ranarum str. ICFT</name>
    <dbReference type="NCBI Taxonomy" id="1218598"/>
    <lineage>
        <taxon>Bacteria</taxon>
        <taxon>Pseudomonadati</taxon>
        <taxon>Spirochaetota</taxon>
        <taxon>Spirochaetia</taxon>
        <taxon>Leptospirales</taxon>
        <taxon>Leptospiraceae</taxon>
        <taxon>Leptospira</taxon>
    </lineage>
</organism>
<dbReference type="PANTHER" id="PTHR48111">
    <property type="entry name" value="REGULATOR OF RPOS"/>
    <property type="match status" value="1"/>
</dbReference>
<dbReference type="SMART" id="SM00862">
    <property type="entry name" value="Trans_reg_C"/>
    <property type="match status" value="1"/>
</dbReference>
<dbReference type="PROSITE" id="PS50110">
    <property type="entry name" value="RESPONSE_REGULATORY"/>
    <property type="match status" value="1"/>
</dbReference>
<dbReference type="GO" id="GO:0032993">
    <property type="term" value="C:protein-DNA complex"/>
    <property type="evidence" value="ECO:0007669"/>
    <property type="project" value="TreeGrafter"/>
</dbReference>
<protein>
    <submittedName>
        <fullName evidence="6">Response regulator receiver domain protein</fullName>
    </submittedName>
</protein>